<dbReference type="EC" id="5.2.1.8" evidence="3"/>
<proteinExistence type="inferred from homology"/>
<name>A0A9Y2F5Q4_9SPHN</name>
<gene>
    <name evidence="7" type="ORF">QQX03_03535</name>
</gene>
<dbReference type="Pfam" id="PF13145">
    <property type="entry name" value="Rotamase_2"/>
    <property type="match status" value="1"/>
</dbReference>
<keyword evidence="5" id="KW-1133">Transmembrane helix</keyword>
<dbReference type="RefSeq" id="WP_285976499.1">
    <property type="nucleotide sequence ID" value="NZ_CP127221.1"/>
</dbReference>
<keyword evidence="8" id="KW-1185">Reference proteome</keyword>
<comment type="catalytic activity">
    <reaction evidence="1">
        <text>[protein]-peptidylproline (omega=180) = [protein]-peptidylproline (omega=0)</text>
        <dbReference type="Rhea" id="RHEA:16237"/>
        <dbReference type="Rhea" id="RHEA-COMP:10747"/>
        <dbReference type="Rhea" id="RHEA-COMP:10748"/>
        <dbReference type="ChEBI" id="CHEBI:83833"/>
        <dbReference type="ChEBI" id="CHEBI:83834"/>
        <dbReference type="EC" id="5.2.1.8"/>
    </reaction>
</comment>
<dbReference type="PANTHER" id="PTHR47245">
    <property type="entry name" value="PEPTIDYLPROLYL ISOMERASE"/>
    <property type="match status" value="1"/>
</dbReference>
<evidence type="ECO:0000256" key="5">
    <source>
        <dbReference type="SAM" id="Phobius"/>
    </source>
</evidence>
<dbReference type="Proteomes" id="UP001231445">
    <property type="component" value="Chromosome"/>
</dbReference>
<protein>
    <recommendedName>
        <fullName evidence="3">peptidylprolyl isomerase</fullName>
        <ecNumber evidence="3">5.2.1.8</ecNumber>
    </recommendedName>
</protein>
<dbReference type="AlphaFoldDB" id="A0A9Y2F5Q4"/>
<keyword evidence="4" id="KW-0697">Rotamase</keyword>
<evidence type="ECO:0000256" key="4">
    <source>
        <dbReference type="ARBA" id="ARBA00023110"/>
    </source>
</evidence>
<evidence type="ECO:0000313" key="7">
    <source>
        <dbReference type="EMBL" id="WIW96190.1"/>
    </source>
</evidence>
<evidence type="ECO:0000259" key="6">
    <source>
        <dbReference type="Pfam" id="PF13145"/>
    </source>
</evidence>
<dbReference type="InterPro" id="IPR050245">
    <property type="entry name" value="PrsA_foldase"/>
</dbReference>
<organism evidence="7 8">
    <name type="scientific">Altererythrobacter rubellus</name>
    <dbReference type="NCBI Taxonomy" id="2173831"/>
    <lineage>
        <taxon>Bacteria</taxon>
        <taxon>Pseudomonadati</taxon>
        <taxon>Pseudomonadota</taxon>
        <taxon>Alphaproteobacteria</taxon>
        <taxon>Sphingomonadales</taxon>
        <taxon>Erythrobacteraceae</taxon>
        <taxon>Altererythrobacter</taxon>
    </lineage>
</organism>
<reference evidence="7 8" key="1">
    <citation type="submission" date="2023-06" db="EMBL/GenBank/DDBJ databases">
        <title>Altererythrobacter rubellus NBRC 112769 genome.</title>
        <authorList>
            <person name="Zhang K."/>
        </authorList>
    </citation>
    <scope>NUCLEOTIDE SEQUENCE [LARGE SCALE GENOMIC DNA]</scope>
    <source>
        <strain evidence="7 8">NBRC 112769</strain>
    </source>
</reference>
<dbReference type="GO" id="GO:0003755">
    <property type="term" value="F:peptidyl-prolyl cis-trans isomerase activity"/>
    <property type="evidence" value="ECO:0007669"/>
    <property type="project" value="UniProtKB-KW"/>
</dbReference>
<dbReference type="PANTHER" id="PTHR47245:SF2">
    <property type="entry name" value="PEPTIDYL-PROLYL CIS-TRANS ISOMERASE HP_0175-RELATED"/>
    <property type="match status" value="1"/>
</dbReference>
<sequence>MTLPNWAREPLVHFLVAGIVIFTLLAWRGGDVDPASRTIEVDREQQAQIALVFERTMNRAPTDAELDAQIEAYVRDEILYREALRLGLDQGDAVVRRRMAQKMDILASSQAETVQPSEETLRVHYDANPQAFASDVRYTLDQLWFEDRKGAERALTYVETADDAFQLGQRISLPPSVDAMTSKELADRFGMQFAQNLDGLEPGENWQGPVGSGLGWHLVRLKVRDASKVPPFENVRSDVEDHWRTQTIARRKEEAFQLLRDSYKVTVKK</sequence>
<keyword evidence="7" id="KW-0413">Isomerase</keyword>
<evidence type="ECO:0000313" key="8">
    <source>
        <dbReference type="Proteomes" id="UP001231445"/>
    </source>
</evidence>
<keyword evidence="5" id="KW-0812">Transmembrane</keyword>
<evidence type="ECO:0000256" key="1">
    <source>
        <dbReference type="ARBA" id="ARBA00000971"/>
    </source>
</evidence>
<evidence type="ECO:0000256" key="2">
    <source>
        <dbReference type="ARBA" id="ARBA00007656"/>
    </source>
</evidence>
<accession>A0A9Y2F5Q4</accession>
<feature type="transmembrane region" description="Helical" evidence="5">
    <location>
        <begin position="12"/>
        <end position="30"/>
    </location>
</feature>
<evidence type="ECO:0000256" key="3">
    <source>
        <dbReference type="ARBA" id="ARBA00013194"/>
    </source>
</evidence>
<keyword evidence="5" id="KW-0472">Membrane</keyword>
<comment type="similarity">
    <text evidence="2">Belongs to the PpiC/parvulin rotamase family.</text>
</comment>
<dbReference type="EMBL" id="CP127221">
    <property type="protein sequence ID" value="WIW96190.1"/>
    <property type="molecule type" value="Genomic_DNA"/>
</dbReference>
<dbReference type="KEGG" id="arue:QQX03_03535"/>
<dbReference type="InterPro" id="IPR000297">
    <property type="entry name" value="PPIase_PpiC"/>
</dbReference>
<feature type="domain" description="PpiC" evidence="6">
    <location>
        <begin position="116"/>
        <end position="236"/>
    </location>
</feature>